<proteinExistence type="predicted"/>
<feature type="compositionally biased region" description="Low complexity" evidence="1">
    <location>
        <begin position="26"/>
        <end position="41"/>
    </location>
</feature>
<dbReference type="CDD" id="cd09917">
    <property type="entry name" value="F-box_SF"/>
    <property type="match status" value="1"/>
</dbReference>
<feature type="compositionally biased region" description="Polar residues" evidence="1">
    <location>
        <begin position="50"/>
        <end position="65"/>
    </location>
</feature>
<dbReference type="Gene3D" id="3.80.10.10">
    <property type="entry name" value="Ribonuclease Inhibitor"/>
    <property type="match status" value="1"/>
</dbReference>
<evidence type="ECO:0000313" key="4">
    <source>
        <dbReference type="Proteomes" id="UP000269721"/>
    </source>
</evidence>
<reference evidence="4" key="1">
    <citation type="journal article" date="2018" name="Nat. Microbiol.">
        <title>Leveraging single-cell genomics to expand the fungal tree of life.</title>
        <authorList>
            <person name="Ahrendt S.R."/>
            <person name="Quandt C.A."/>
            <person name="Ciobanu D."/>
            <person name="Clum A."/>
            <person name="Salamov A."/>
            <person name="Andreopoulos B."/>
            <person name="Cheng J.F."/>
            <person name="Woyke T."/>
            <person name="Pelin A."/>
            <person name="Henrissat B."/>
            <person name="Reynolds N.K."/>
            <person name="Benny G.L."/>
            <person name="Smith M.E."/>
            <person name="James T.Y."/>
            <person name="Grigoriev I.V."/>
        </authorList>
    </citation>
    <scope>NUCLEOTIDE SEQUENCE [LARGE SCALE GENOMIC DNA]</scope>
</reference>
<name>A0A4P9W5H1_9FUNG</name>
<feature type="region of interest" description="Disordered" evidence="1">
    <location>
        <begin position="1"/>
        <end position="99"/>
    </location>
</feature>
<dbReference type="Proteomes" id="UP000269721">
    <property type="component" value="Unassembled WGS sequence"/>
</dbReference>
<dbReference type="InterPro" id="IPR001810">
    <property type="entry name" value="F-box_dom"/>
</dbReference>
<evidence type="ECO:0000313" key="3">
    <source>
        <dbReference type="EMBL" id="RKO87202.1"/>
    </source>
</evidence>
<evidence type="ECO:0000259" key="2">
    <source>
        <dbReference type="Pfam" id="PF12937"/>
    </source>
</evidence>
<dbReference type="AlphaFoldDB" id="A0A4P9W5H1"/>
<feature type="domain" description="F-box" evidence="2">
    <location>
        <begin position="133"/>
        <end position="182"/>
    </location>
</feature>
<dbReference type="EMBL" id="KZ997599">
    <property type="protein sequence ID" value="RKO87202.1"/>
    <property type="molecule type" value="Genomic_DNA"/>
</dbReference>
<dbReference type="Pfam" id="PF12937">
    <property type="entry name" value="F-box-like"/>
    <property type="match status" value="1"/>
</dbReference>
<organism evidence="3 4">
    <name type="scientific">Blyttiomyces helicus</name>
    <dbReference type="NCBI Taxonomy" id="388810"/>
    <lineage>
        <taxon>Eukaryota</taxon>
        <taxon>Fungi</taxon>
        <taxon>Fungi incertae sedis</taxon>
        <taxon>Chytridiomycota</taxon>
        <taxon>Chytridiomycota incertae sedis</taxon>
        <taxon>Chytridiomycetes</taxon>
        <taxon>Chytridiomycetes incertae sedis</taxon>
        <taxon>Blyttiomyces</taxon>
    </lineage>
</organism>
<gene>
    <name evidence="3" type="ORF">BDK51DRAFT_37407</name>
</gene>
<keyword evidence="4" id="KW-1185">Reference proteome</keyword>
<dbReference type="OrthoDB" id="10257471at2759"/>
<accession>A0A4P9W5H1</accession>
<protein>
    <recommendedName>
        <fullName evidence="2">F-box domain-containing protein</fullName>
    </recommendedName>
</protein>
<evidence type="ECO:0000256" key="1">
    <source>
        <dbReference type="SAM" id="MobiDB-lite"/>
    </source>
</evidence>
<dbReference type="InterPro" id="IPR032675">
    <property type="entry name" value="LRR_dom_sf"/>
</dbReference>
<dbReference type="SUPFAM" id="SSF52047">
    <property type="entry name" value="RNI-like"/>
    <property type="match status" value="1"/>
</dbReference>
<sequence length="599" mass="66225">MPQSAPRSRSTPEHEFTSAFPSQTTSALPQFSPSPPSSASLPHEDLFSPPSGTEEQLIRTNSHNTPAADASAESDDSDGSSVIMLEVRKPRRSGSSVVKVEDDDAAVNKGKARAADGEANELFLPAPVKPRPRLPYEILRQIFHDFPDSNAEGGCTDLRSASLVCREWEPAASARVWTHVVLNSSTALRKFMNCSRASEKRADRAPLVRTLDLYIEDWMNAPDDFTLFVPRLRGLRALLVYDNYSRTGGYTLRGPSISTIVAFLASCPHLVELEIPPPTSGYAEEDLRRSDKIGQARDSEWQAYRNGLREADYEAYRLQRLSGSPNLSKTSEEDYDEGPVLAARCGFNLATVTESIGRLNILRIAGLWHSMDFDARLFANLLVRSVGAPLVELCLDTDVWQGRQSAGPHLGPGALPKLDILMISGPYYNLFASLISARPPLRCLTLCDKKISCRTLRDELDDPECLVPLLRACPTITHLEIYSHNGISYTALSLLHCASLSSLSSLFLSSSLCGPNLKFLHLNRARWADRDLLRSISETCPRLEFLGVPEMSITPDEVGFLKRGCPNLEEIEAHIPSPEYRILEEHGVTITPAREEPFP</sequence>